<evidence type="ECO:0000256" key="1">
    <source>
        <dbReference type="SAM" id="MobiDB-lite"/>
    </source>
</evidence>
<keyword evidence="5" id="KW-1185">Reference proteome</keyword>
<feature type="signal peptide" evidence="2">
    <location>
        <begin position="1"/>
        <end position="24"/>
    </location>
</feature>
<evidence type="ECO:0000259" key="3">
    <source>
        <dbReference type="Pfam" id="PF19087"/>
    </source>
</evidence>
<evidence type="ECO:0000313" key="4">
    <source>
        <dbReference type="EMBL" id="MFC6290451.1"/>
    </source>
</evidence>
<protein>
    <submittedName>
        <fullName evidence="4">DUF5776 domain-containing protein</fullName>
    </submittedName>
</protein>
<dbReference type="Proteomes" id="UP001596258">
    <property type="component" value="Unassembled WGS sequence"/>
</dbReference>
<feature type="domain" description="DUF5776" evidence="3">
    <location>
        <begin position="499"/>
        <end position="562"/>
    </location>
</feature>
<comment type="caution">
    <text evidence="4">The sequence shown here is derived from an EMBL/GenBank/DDBJ whole genome shotgun (WGS) entry which is preliminary data.</text>
</comment>
<evidence type="ECO:0000256" key="2">
    <source>
        <dbReference type="SAM" id="SignalP"/>
    </source>
</evidence>
<feature type="compositionally biased region" description="Low complexity" evidence="1">
    <location>
        <begin position="385"/>
        <end position="409"/>
    </location>
</feature>
<dbReference type="Pfam" id="PF19087">
    <property type="entry name" value="DUF5776"/>
    <property type="match status" value="1"/>
</dbReference>
<keyword evidence="2" id="KW-0732">Signal</keyword>
<organism evidence="4 5">
    <name type="scientific">Levilactobacillus angrenensis</name>
    <dbReference type="NCBI Taxonomy" id="2486020"/>
    <lineage>
        <taxon>Bacteria</taxon>
        <taxon>Bacillati</taxon>
        <taxon>Bacillota</taxon>
        <taxon>Bacilli</taxon>
        <taxon>Lactobacillales</taxon>
        <taxon>Lactobacillaceae</taxon>
        <taxon>Levilactobacillus</taxon>
    </lineage>
</organism>
<gene>
    <name evidence="4" type="ORF">ACFP1M_09740</name>
</gene>
<feature type="region of interest" description="Disordered" evidence="1">
    <location>
        <begin position="385"/>
        <end position="415"/>
    </location>
</feature>
<proteinExistence type="predicted"/>
<feature type="chain" id="PRO_5046792909" evidence="2">
    <location>
        <begin position="25"/>
        <end position="567"/>
    </location>
</feature>
<dbReference type="EMBL" id="JBHSSO010000068">
    <property type="protein sequence ID" value="MFC6290451.1"/>
    <property type="molecule type" value="Genomic_DNA"/>
</dbReference>
<dbReference type="RefSeq" id="WP_125576019.1">
    <property type="nucleotide sequence ID" value="NZ_JBHSSO010000068.1"/>
</dbReference>
<reference evidence="5" key="1">
    <citation type="journal article" date="2019" name="Int. J. Syst. Evol. Microbiol.">
        <title>The Global Catalogue of Microorganisms (GCM) 10K type strain sequencing project: providing services to taxonomists for standard genome sequencing and annotation.</title>
        <authorList>
            <consortium name="The Broad Institute Genomics Platform"/>
            <consortium name="The Broad Institute Genome Sequencing Center for Infectious Disease"/>
            <person name="Wu L."/>
            <person name="Ma J."/>
        </authorList>
    </citation>
    <scope>NUCLEOTIDE SEQUENCE [LARGE SCALE GENOMIC DNA]</scope>
    <source>
        <strain evidence="5">CCM 8893</strain>
    </source>
</reference>
<name>A0ABW1UAY8_9LACO</name>
<sequence>MRNKYLKFFVLLCTLIFSLWCGQAALTARADSVDLNQTIGQLFPSNSSDKNTQIVRSALAKIWEDKLTGKTSLTDDTTLADLKGVYLDVDQPLTDYAPLARVAPVLGGLTLENQTNLSGTNLQSVMQDLLENRDSSLGRISLLNDQLTNDDLSSILTVSRDHPTSVGYLNLYDNQISDFSAWVQYKRDLGETSPISVLNAPFQQTSASLQLPTVKRTGTTVKLPLAGFEDYSTAFPNSSTDFENIVLINFSPTVSQSLIDHDQFDALGVITNEFHSILNANTNPNQMKMTADDKVDFSLFNTLDSQSGYLNALLSKTDFQSFIDTGAVASPPADYDNLTVTHVPLTTKDLSFQIITQSLDRNDSGDHAIFTQNYTLPLNTVTANNSGSQTTNASAATAESTTPKPTAKPAADHAKAPAKIITATHKIGLYQSPTFSAKQRLHWYTQTSRTQRPMFQILGVAYAKSGALRYHVKDITPGAKTNGQTGYITANAALIGNAYYHAPAKKIKVLRGLNSYRTAALTGKKHHYRKNQVIRVTKLVKHKLTTRYQLPNGRYVSANKRLIINVK</sequence>
<dbReference type="InterPro" id="IPR044081">
    <property type="entry name" value="DUF5776"/>
</dbReference>
<evidence type="ECO:0000313" key="5">
    <source>
        <dbReference type="Proteomes" id="UP001596258"/>
    </source>
</evidence>
<accession>A0ABW1UAY8</accession>